<dbReference type="EMBL" id="HG792015">
    <property type="protein sequence ID" value="CDM29168.1"/>
    <property type="molecule type" value="Genomic_DNA"/>
</dbReference>
<organism evidence="1 2">
    <name type="scientific">Penicillium roqueforti (strain FM164)</name>
    <dbReference type="NCBI Taxonomy" id="1365484"/>
    <lineage>
        <taxon>Eukaryota</taxon>
        <taxon>Fungi</taxon>
        <taxon>Dikarya</taxon>
        <taxon>Ascomycota</taxon>
        <taxon>Pezizomycotina</taxon>
        <taxon>Eurotiomycetes</taxon>
        <taxon>Eurotiomycetidae</taxon>
        <taxon>Eurotiales</taxon>
        <taxon>Aspergillaceae</taxon>
        <taxon>Penicillium</taxon>
    </lineage>
</organism>
<reference evidence="1" key="1">
    <citation type="journal article" date="2014" name="Nat. Commun.">
        <title>Multiple recent horizontal transfers of a large genomic region in cheese making fungi.</title>
        <authorList>
            <person name="Cheeseman K."/>
            <person name="Ropars J."/>
            <person name="Renault P."/>
            <person name="Dupont J."/>
            <person name="Gouzy J."/>
            <person name="Branca A."/>
            <person name="Abraham A.L."/>
            <person name="Ceppi M."/>
            <person name="Conseiller E."/>
            <person name="Debuchy R."/>
            <person name="Malagnac F."/>
            <person name="Goarin A."/>
            <person name="Silar P."/>
            <person name="Lacoste S."/>
            <person name="Sallet E."/>
            <person name="Bensimon A."/>
            <person name="Giraud T."/>
            <person name="Brygoo Y."/>
        </authorList>
    </citation>
    <scope>NUCLEOTIDE SEQUENCE [LARGE SCALE GENOMIC DNA]</scope>
    <source>
        <strain evidence="1">FM164</strain>
    </source>
</reference>
<accession>W6PY33</accession>
<dbReference type="OrthoDB" id="4454461at2759"/>
<dbReference type="AlphaFoldDB" id="W6PY33"/>
<proteinExistence type="predicted"/>
<evidence type="ECO:0000313" key="2">
    <source>
        <dbReference type="Proteomes" id="UP000030686"/>
    </source>
</evidence>
<evidence type="ECO:0000313" key="1">
    <source>
        <dbReference type="EMBL" id="CDM29168.1"/>
    </source>
</evidence>
<gene>
    <name evidence="1" type="ORF">PROQFM164_S01g002980</name>
</gene>
<keyword evidence="2" id="KW-1185">Reference proteome</keyword>
<sequence length="88" mass="10572">MVIALSPSFIYLYTFFVLFLQAKDPDHAKLLVLREGRRLIYRNIELRKNPRIQLLRQLEDKRWKCCVMCMNLHRSSAFKPPKHPKESN</sequence>
<name>W6PY33_PENRF</name>
<dbReference type="Proteomes" id="UP000030686">
    <property type="component" value="Unassembled WGS sequence"/>
</dbReference>
<protein>
    <submittedName>
        <fullName evidence="1">Genomic scaffold, ProqFM164S01</fullName>
    </submittedName>
</protein>